<dbReference type="GO" id="GO:0031267">
    <property type="term" value="F:small GTPase binding"/>
    <property type="evidence" value="ECO:0007669"/>
    <property type="project" value="TreeGrafter"/>
</dbReference>
<dbReference type="GO" id="GO:0005096">
    <property type="term" value="F:GTPase activator activity"/>
    <property type="evidence" value="ECO:0007669"/>
    <property type="project" value="TreeGrafter"/>
</dbReference>
<protein>
    <recommendedName>
        <fullName evidence="1">Rab-GAP TBC domain-containing protein</fullName>
    </recommendedName>
</protein>
<dbReference type="Gene3D" id="1.10.8.270">
    <property type="entry name" value="putative rabgap domain of human tbc1 domain family member 14 like domains"/>
    <property type="match status" value="1"/>
</dbReference>
<dbReference type="AlphaFoldDB" id="L2GLD9"/>
<dbReference type="STRING" id="993615.L2GLD9"/>
<dbReference type="InterPro" id="IPR000195">
    <property type="entry name" value="Rab-GAP-TBC_dom"/>
</dbReference>
<dbReference type="Pfam" id="PF00566">
    <property type="entry name" value="RabGAP-TBC"/>
    <property type="match status" value="1"/>
</dbReference>
<dbReference type="RefSeq" id="XP_007605330.1">
    <property type="nucleotide sequence ID" value="XM_007605268.1"/>
</dbReference>
<dbReference type="Proteomes" id="UP000011082">
    <property type="component" value="Unassembled WGS sequence"/>
</dbReference>
<dbReference type="InterPro" id="IPR050302">
    <property type="entry name" value="Rab_GAP_TBC_domain"/>
</dbReference>
<keyword evidence="3" id="KW-1185">Reference proteome</keyword>
<proteinExistence type="predicted"/>
<sequence>MDQDCNIREKYCSNEDYPVVLCIDEFGFIVKNADQPFASKPIADNRLTRNEWYDLLDRYEIDYCQFSEHILHKRLLQRGVPILLRGKIWRTVLFKGRDSYASRYLGIHEGLYKISLDQIYHKLGLDSAKLKQLQRIIKRDKYVEMCQKTCGYEYQIHVDIQRTFRHHYLFSNSYGKGQTELFNILVAFANKFKRVGYCQGMSDIAAVFLMQYEEFEAYEMMATFFKKNKLSCLFDSNFTKLPKLIKMQIKLLQKVAPATYDCLNRYLNSIEIHLVTWYLTFFTRFHIRLCLRIWDYMMYYGFEYCLYFVCAIFKAQENRLKDLNEEQFVQFLSRIEQEVFDENEIVDLATVFMESLDLKQL</sequence>
<evidence type="ECO:0000313" key="2">
    <source>
        <dbReference type="EMBL" id="ELA41092.1"/>
    </source>
</evidence>
<dbReference type="SUPFAM" id="SSF47923">
    <property type="entry name" value="Ypt/Rab-GAP domain of gyp1p"/>
    <property type="match status" value="2"/>
</dbReference>
<dbReference type="EMBL" id="JH370150">
    <property type="protein sequence ID" value="ELA41092.1"/>
    <property type="molecule type" value="Genomic_DNA"/>
</dbReference>
<dbReference type="PROSITE" id="PS50086">
    <property type="entry name" value="TBC_RABGAP"/>
    <property type="match status" value="1"/>
</dbReference>
<dbReference type="PANTHER" id="PTHR47219">
    <property type="entry name" value="RAB GTPASE-ACTIVATING PROTEIN 1-LIKE"/>
    <property type="match status" value="1"/>
</dbReference>
<evidence type="ECO:0000313" key="3">
    <source>
        <dbReference type="Proteomes" id="UP000011082"/>
    </source>
</evidence>
<dbReference type="Gene3D" id="1.10.472.80">
    <property type="entry name" value="Ypt/Rab-GAP domain of gyp1p, domain 3"/>
    <property type="match status" value="1"/>
</dbReference>
<dbReference type="PANTHER" id="PTHR47219:SF9">
    <property type="entry name" value="GTPASE ACTIVATING PROTEIN AND CENTROSOME-ASSOCIATED, ISOFORM B"/>
    <property type="match status" value="1"/>
</dbReference>
<feature type="domain" description="Rab-GAP TBC" evidence="1">
    <location>
        <begin position="79"/>
        <end position="301"/>
    </location>
</feature>
<dbReference type="OMA" id="EYQIHVD"/>
<name>L2GLD9_VITCO</name>
<dbReference type="HOGENOM" id="CLU_005350_10_1_1"/>
<reference evidence="3" key="1">
    <citation type="submission" date="2011-05" db="EMBL/GenBank/DDBJ databases">
        <title>The genome sequence of Vittaforma corneae strain ATCC 50505.</title>
        <authorList>
            <consortium name="The Broad Institute Genome Sequencing Platform"/>
            <person name="Cuomo C."/>
            <person name="Didier E."/>
            <person name="Bowers L."/>
            <person name="Young S.K."/>
            <person name="Zeng Q."/>
            <person name="Gargeya S."/>
            <person name="Fitzgerald M."/>
            <person name="Haas B."/>
            <person name="Abouelleil A."/>
            <person name="Alvarado L."/>
            <person name="Arachchi H.M."/>
            <person name="Berlin A."/>
            <person name="Chapman S.B."/>
            <person name="Gearin G."/>
            <person name="Goldberg J."/>
            <person name="Griggs A."/>
            <person name="Gujja S."/>
            <person name="Hansen M."/>
            <person name="Heiman D."/>
            <person name="Howarth C."/>
            <person name="Larimer J."/>
            <person name="Lui A."/>
            <person name="MacDonald P.J.P."/>
            <person name="McCowen C."/>
            <person name="Montmayeur A."/>
            <person name="Murphy C."/>
            <person name="Neiman D."/>
            <person name="Pearson M."/>
            <person name="Priest M."/>
            <person name="Roberts A."/>
            <person name="Saif S."/>
            <person name="Shea T."/>
            <person name="Sisk P."/>
            <person name="Stolte C."/>
            <person name="Sykes S."/>
            <person name="Wortman J."/>
            <person name="Nusbaum C."/>
            <person name="Birren B."/>
        </authorList>
    </citation>
    <scope>NUCLEOTIDE SEQUENCE [LARGE SCALE GENOMIC DNA]</scope>
    <source>
        <strain evidence="3">ATCC 50505</strain>
    </source>
</reference>
<accession>L2GLD9</accession>
<evidence type="ECO:0000259" key="1">
    <source>
        <dbReference type="PROSITE" id="PS50086"/>
    </source>
</evidence>
<dbReference type="VEuPathDB" id="MicrosporidiaDB:VICG_01885"/>
<gene>
    <name evidence="2" type="ORF">VICG_01885</name>
</gene>
<dbReference type="GeneID" id="19882595"/>
<dbReference type="SMART" id="SM00164">
    <property type="entry name" value="TBC"/>
    <property type="match status" value="1"/>
</dbReference>
<dbReference type="OrthoDB" id="294251at2759"/>
<dbReference type="InParanoid" id="L2GLD9"/>
<organism evidence="2 3">
    <name type="scientific">Vittaforma corneae (strain ATCC 50505)</name>
    <name type="common">Microsporidian parasite</name>
    <name type="synonym">Nosema corneum</name>
    <dbReference type="NCBI Taxonomy" id="993615"/>
    <lineage>
        <taxon>Eukaryota</taxon>
        <taxon>Fungi</taxon>
        <taxon>Fungi incertae sedis</taxon>
        <taxon>Microsporidia</taxon>
        <taxon>Nosematidae</taxon>
        <taxon>Vittaforma</taxon>
    </lineage>
</organism>
<dbReference type="InterPro" id="IPR035969">
    <property type="entry name" value="Rab-GAP_TBC_sf"/>
</dbReference>